<organism evidence="3 4">
    <name type="scientific">Pseudonocardia xinjiangensis</name>
    <dbReference type="NCBI Taxonomy" id="75289"/>
    <lineage>
        <taxon>Bacteria</taxon>
        <taxon>Bacillati</taxon>
        <taxon>Actinomycetota</taxon>
        <taxon>Actinomycetes</taxon>
        <taxon>Pseudonocardiales</taxon>
        <taxon>Pseudonocardiaceae</taxon>
        <taxon>Pseudonocardia</taxon>
    </lineage>
</organism>
<evidence type="ECO:0000313" key="4">
    <source>
        <dbReference type="Proteomes" id="UP001296706"/>
    </source>
</evidence>
<feature type="region of interest" description="Disordered" evidence="1">
    <location>
        <begin position="1"/>
        <end position="39"/>
    </location>
</feature>
<dbReference type="InterPro" id="IPR021401">
    <property type="entry name" value="DUF3040"/>
</dbReference>
<keyword evidence="2" id="KW-0812">Transmembrane</keyword>
<keyword evidence="2" id="KW-1133">Transmembrane helix</keyword>
<reference evidence="3 4" key="1">
    <citation type="submission" date="2020-04" db="EMBL/GenBank/DDBJ databases">
        <authorList>
            <person name="Klaysubun C."/>
            <person name="Duangmal K."/>
            <person name="Lipun K."/>
        </authorList>
    </citation>
    <scope>NUCLEOTIDE SEQUENCE [LARGE SCALE GENOMIC DNA]</scope>
    <source>
        <strain evidence="3 4">JCM 11839</strain>
    </source>
</reference>
<keyword evidence="4" id="KW-1185">Reference proteome</keyword>
<name>A0ABX1RFZ8_9PSEU</name>
<proteinExistence type="predicted"/>
<dbReference type="Pfam" id="PF11239">
    <property type="entry name" value="DUF3040"/>
    <property type="match status" value="1"/>
</dbReference>
<evidence type="ECO:0000256" key="1">
    <source>
        <dbReference type="SAM" id="MobiDB-lite"/>
    </source>
</evidence>
<evidence type="ECO:0000256" key="2">
    <source>
        <dbReference type="SAM" id="Phobius"/>
    </source>
</evidence>
<comment type="caution">
    <text evidence="3">The sequence shown here is derived from an EMBL/GenBank/DDBJ whole genome shotgun (WGS) entry which is preliminary data.</text>
</comment>
<dbReference type="EMBL" id="JAAXKY010000038">
    <property type="protein sequence ID" value="NMH78173.1"/>
    <property type="molecule type" value="Genomic_DNA"/>
</dbReference>
<feature type="compositionally biased region" description="Basic and acidic residues" evidence="1">
    <location>
        <begin position="1"/>
        <end position="16"/>
    </location>
</feature>
<protein>
    <submittedName>
        <fullName evidence="3">DUF3040 domain-containing protein</fullName>
    </submittedName>
</protein>
<sequence>MRLDELARRLSDDDPRLAQALRDGPTGPDTSGEQPRRPEMRQVVMGAAALVVLAVLVAGMVGLAAVALTLIVVLGVRAVRRRTRRPR</sequence>
<keyword evidence="2" id="KW-0472">Membrane</keyword>
<accession>A0ABX1RFZ8</accession>
<feature type="transmembrane region" description="Helical" evidence="2">
    <location>
        <begin position="43"/>
        <end position="76"/>
    </location>
</feature>
<gene>
    <name evidence="3" type="ORF">HF577_13905</name>
</gene>
<evidence type="ECO:0000313" key="3">
    <source>
        <dbReference type="EMBL" id="NMH78173.1"/>
    </source>
</evidence>
<dbReference type="Proteomes" id="UP001296706">
    <property type="component" value="Unassembled WGS sequence"/>
</dbReference>